<dbReference type="Proteomes" id="UP000708208">
    <property type="component" value="Unassembled WGS sequence"/>
</dbReference>
<reference evidence="1" key="1">
    <citation type="submission" date="2021-06" db="EMBL/GenBank/DDBJ databases">
        <authorList>
            <person name="Hodson N. C."/>
            <person name="Mongue J. A."/>
            <person name="Jaron S. K."/>
        </authorList>
    </citation>
    <scope>NUCLEOTIDE SEQUENCE</scope>
</reference>
<name>A0A8J2LFF3_9HEXA</name>
<sequence>LFQNCSIG</sequence>
<accession>A0A8J2LFF3</accession>
<feature type="non-terminal residue" evidence="1">
    <location>
        <position position="8"/>
    </location>
</feature>
<evidence type="ECO:0000313" key="2">
    <source>
        <dbReference type="Proteomes" id="UP000708208"/>
    </source>
</evidence>
<evidence type="ECO:0000313" key="1">
    <source>
        <dbReference type="EMBL" id="CAG7830648.1"/>
    </source>
</evidence>
<proteinExistence type="predicted"/>
<keyword evidence="2" id="KW-1185">Reference proteome</keyword>
<comment type="caution">
    <text evidence="1">The sequence shown here is derived from an EMBL/GenBank/DDBJ whole genome shotgun (WGS) entry which is preliminary data.</text>
</comment>
<organism evidence="1 2">
    <name type="scientific">Allacma fusca</name>
    <dbReference type="NCBI Taxonomy" id="39272"/>
    <lineage>
        <taxon>Eukaryota</taxon>
        <taxon>Metazoa</taxon>
        <taxon>Ecdysozoa</taxon>
        <taxon>Arthropoda</taxon>
        <taxon>Hexapoda</taxon>
        <taxon>Collembola</taxon>
        <taxon>Symphypleona</taxon>
        <taxon>Sminthuridae</taxon>
        <taxon>Allacma</taxon>
    </lineage>
</organism>
<dbReference type="EMBL" id="CAJVCH010556882">
    <property type="protein sequence ID" value="CAG7830648.1"/>
    <property type="molecule type" value="Genomic_DNA"/>
</dbReference>
<protein>
    <submittedName>
        <fullName evidence="1">Uncharacterized protein</fullName>
    </submittedName>
</protein>
<gene>
    <name evidence="1" type="ORF">AFUS01_LOCUS40435</name>
</gene>